<dbReference type="InterPro" id="IPR029052">
    <property type="entry name" value="Metallo-depent_PP-like"/>
</dbReference>
<dbReference type="Proteomes" id="UP000075714">
    <property type="component" value="Unassembled WGS sequence"/>
</dbReference>
<dbReference type="OrthoDB" id="630188at2759"/>
<dbReference type="InterPro" id="IPR004843">
    <property type="entry name" value="Calcineurin-like_PHP"/>
</dbReference>
<gene>
    <name evidence="2" type="ORF">GPECTOR_5g416</name>
</gene>
<dbReference type="CDD" id="cd07379">
    <property type="entry name" value="MPP_239FB"/>
    <property type="match status" value="1"/>
</dbReference>
<dbReference type="EMBL" id="LSYV01000006">
    <property type="protein sequence ID" value="KXZ54333.1"/>
    <property type="molecule type" value="Genomic_DNA"/>
</dbReference>
<accession>A0A150GX66</accession>
<evidence type="ECO:0000313" key="2">
    <source>
        <dbReference type="EMBL" id="KXZ54333.1"/>
    </source>
</evidence>
<keyword evidence="3" id="KW-1185">Reference proteome</keyword>
<sequence length="260" mass="27960">MSGHEPHGSATARRVVVSISDIHGLHRRGDVIDVPDGDVLVIAGDIELRSARDVADLEAWLSGLPHPHKVVGFGNMDSLSYEAGEGLRIAGAEVVVDRVVEVAGLRLLASPWSPRFYGVWQLRDEAAGAAHWSALLPPDLQLDVLVTHTPPYGHGDLTRGSHVGDKQLLAAVQALHRPPRLWICGHIHESAGEYRVPHPASEQGILLINAAVFNAASKKGFERRAQPRAVLLPEGRVVAQGDPARLAGSGMTVRMSLQVR</sequence>
<organism evidence="2 3">
    <name type="scientific">Gonium pectorale</name>
    <name type="common">Green alga</name>
    <dbReference type="NCBI Taxonomy" id="33097"/>
    <lineage>
        <taxon>Eukaryota</taxon>
        <taxon>Viridiplantae</taxon>
        <taxon>Chlorophyta</taxon>
        <taxon>core chlorophytes</taxon>
        <taxon>Chlorophyceae</taxon>
        <taxon>CS clade</taxon>
        <taxon>Chlamydomonadales</taxon>
        <taxon>Volvocaceae</taxon>
        <taxon>Gonium</taxon>
    </lineage>
</organism>
<dbReference type="SUPFAM" id="SSF56300">
    <property type="entry name" value="Metallo-dependent phosphatases"/>
    <property type="match status" value="1"/>
</dbReference>
<dbReference type="InterPro" id="IPR051693">
    <property type="entry name" value="UPF0046_metallophosphoest"/>
</dbReference>
<dbReference type="Pfam" id="PF00149">
    <property type="entry name" value="Metallophos"/>
    <property type="match status" value="1"/>
</dbReference>
<evidence type="ECO:0000313" key="3">
    <source>
        <dbReference type="Proteomes" id="UP000075714"/>
    </source>
</evidence>
<dbReference type="PANTHER" id="PTHR12905:SF0">
    <property type="entry name" value="CALCINEURIN-LIKE PHOSPHOESTERASE DOMAIN-CONTAINING PROTEIN"/>
    <property type="match status" value="1"/>
</dbReference>
<evidence type="ECO:0000259" key="1">
    <source>
        <dbReference type="Pfam" id="PF00149"/>
    </source>
</evidence>
<dbReference type="GO" id="GO:0016787">
    <property type="term" value="F:hydrolase activity"/>
    <property type="evidence" value="ECO:0007669"/>
    <property type="project" value="InterPro"/>
</dbReference>
<proteinExistence type="predicted"/>
<dbReference type="PANTHER" id="PTHR12905">
    <property type="entry name" value="METALLOPHOSPHOESTERASE"/>
    <property type="match status" value="1"/>
</dbReference>
<comment type="caution">
    <text evidence="2">The sequence shown here is derived from an EMBL/GenBank/DDBJ whole genome shotgun (WGS) entry which is preliminary data.</text>
</comment>
<protein>
    <recommendedName>
        <fullName evidence="1">Calcineurin-like phosphoesterase domain-containing protein</fullName>
    </recommendedName>
</protein>
<reference evidence="3" key="1">
    <citation type="journal article" date="2016" name="Nat. Commun.">
        <title>The Gonium pectorale genome demonstrates co-option of cell cycle regulation during the evolution of multicellularity.</title>
        <authorList>
            <person name="Hanschen E.R."/>
            <person name="Marriage T.N."/>
            <person name="Ferris P.J."/>
            <person name="Hamaji T."/>
            <person name="Toyoda A."/>
            <person name="Fujiyama A."/>
            <person name="Neme R."/>
            <person name="Noguchi H."/>
            <person name="Minakuchi Y."/>
            <person name="Suzuki M."/>
            <person name="Kawai-Toyooka H."/>
            <person name="Smith D.R."/>
            <person name="Sparks H."/>
            <person name="Anderson J."/>
            <person name="Bakaric R."/>
            <person name="Luria V."/>
            <person name="Karger A."/>
            <person name="Kirschner M.W."/>
            <person name="Durand P.M."/>
            <person name="Michod R.E."/>
            <person name="Nozaki H."/>
            <person name="Olson B.J."/>
        </authorList>
    </citation>
    <scope>NUCLEOTIDE SEQUENCE [LARGE SCALE GENOMIC DNA]</scope>
    <source>
        <strain evidence="3">NIES-2863</strain>
    </source>
</reference>
<dbReference type="Gene3D" id="3.60.21.10">
    <property type="match status" value="1"/>
</dbReference>
<dbReference type="AlphaFoldDB" id="A0A150GX66"/>
<feature type="domain" description="Calcineurin-like phosphoesterase" evidence="1">
    <location>
        <begin position="17"/>
        <end position="189"/>
    </location>
</feature>
<name>A0A150GX66_GONPE</name>